<comment type="caution">
    <text evidence="1">The sequence shown here is derived from an EMBL/GenBank/DDBJ whole genome shotgun (WGS) entry which is preliminary data.</text>
</comment>
<dbReference type="AlphaFoldDB" id="A0A2T4S6W9"/>
<name>A0A2T4S6W9_9STAP</name>
<evidence type="ECO:0000313" key="1">
    <source>
        <dbReference type="EMBL" id="PTK53912.1"/>
    </source>
</evidence>
<gene>
    <name evidence="1" type="ORF">BUZ61_13955</name>
</gene>
<accession>A0A2T4S6W9</accession>
<protein>
    <submittedName>
        <fullName evidence="1">Pathogenicity island protein</fullName>
    </submittedName>
</protein>
<proteinExistence type="predicted"/>
<dbReference type="Proteomes" id="UP000240400">
    <property type="component" value="Unassembled WGS sequence"/>
</dbReference>
<reference evidence="1 2" key="1">
    <citation type="journal article" date="2016" name="Front. Microbiol.">
        <title>Comprehensive Phylogenetic Analysis of Bovine Non-aureus Staphylococci Species Based on Whole-Genome Sequencing.</title>
        <authorList>
            <person name="Naushad S."/>
            <person name="Barkema H.W."/>
            <person name="Luby C."/>
            <person name="Condas L.A."/>
            <person name="Nobrega D.B."/>
            <person name="Carson D.A."/>
            <person name="De Buck J."/>
        </authorList>
    </citation>
    <scope>NUCLEOTIDE SEQUENCE [LARGE SCALE GENOMIC DNA]</scope>
    <source>
        <strain evidence="1 2">SNUC 4337</strain>
    </source>
</reference>
<organism evidence="1 2">
    <name type="scientific">Staphylococcus nepalensis</name>
    <dbReference type="NCBI Taxonomy" id="214473"/>
    <lineage>
        <taxon>Bacteria</taxon>
        <taxon>Bacillati</taxon>
        <taxon>Bacillota</taxon>
        <taxon>Bacilli</taxon>
        <taxon>Bacillales</taxon>
        <taxon>Staphylococcaceae</taxon>
        <taxon>Staphylococcus</taxon>
    </lineage>
</organism>
<sequence length="67" mass="7673">MKQQVIITKSVCGWFNVKNTDHELLLNIAPDVFKKHFPEVSEDICVACLELDISRMLELKNKKKVGS</sequence>
<dbReference type="RefSeq" id="WP_107644629.1">
    <property type="nucleotide sequence ID" value="NZ_PZHR01000243.1"/>
</dbReference>
<dbReference type="EMBL" id="PZHR01000243">
    <property type="protein sequence ID" value="PTK53912.1"/>
    <property type="molecule type" value="Genomic_DNA"/>
</dbReference>
<evidence type="ECO:0000313" key="2">
    <source>
        <dbReference type="Proteomes" id="UP000240400"/>
    </source>
</evidence>
<dbReference type="OrthoDB" id="2400751at2"/>